<dbReference type="AlphaFoldDB" id="A0A5C8HVU0"/>
<dbReference type="OrthoDB" id="5037117at2"/>
<protein>
    <submittedName>
        <fullName evidence="2">Uncharacterized protein</fullName>
    </submittedName>
</protein>
<reference evidence="2 3" key="1">
    <citation type="submission" date="2019-08" db="EMBL/GenBank/DDBJ databases">
        <authorList>
            <person name="Dong K."/>
        </authorList>
    </citation>
    <scope>NUCLEOTIDE SEQUENCE [LARGE SCALE GENOMIC DNA]</scope>
    <source>
        <strain evidence="2 3">JCM14558</strain>
    </source>
</reference>
<keyword evidence="3" id="KW-1185">Reference proteome</keyword>
<dbReference type="Proteomes" id="UP000321034">
    <property type="component" value="Unassembled WGS sequence"/>
</dbReference>
<keyword evidence="1" id="KW-0812">Transmembrane</keyword>
<comment type="caution">
    <text evidence="2">The sequence shown here is derived from an EMBL/GenBank/DDBJ whole genome shotgun (WGS) entry which is preliminary data.</text>
</comment>
<gene>
    <name evidence="2" type="ORF">FVP77_15160</name>
</gene>
<feature type="transmembrane region" description="Helical" evidence="1">
    <location>
        <begin position="211"/>
        <end position="231"/>
    </location>
</feature>
<evidence type="ECO:0000256" key="1">
    <source>
        <dbReference type="SAM" id="Phobius"/>
    </source>
</evidence>
<name>A0A5C8HVU0_9MICO</name>
<sequence>MTYSPNRGYRLEELEGDPYDIETAGNEYTRMGERMQWTSDELEKLSSETRYKAEGLDAIREQAGELADQLTKVADRYTSSGPVLVTYAAALRDARTRTVNPLVDDIFAAITARNEAVAAREEAESTADDLRNPWPWQDEATDAQLATADQAASSAGSAASSAETELEGLWESFESGYSVWEEAYEKAVNDLESAYSASGIDDNPWEDAFDFIAQALTVIGTIAVVVAIFVAAPIAAVLLVIATVAAIATLAIHVGMMLAGSKRVTMGDLIFDTIAVIPFAGGVVKAMRGGSGFFRALGPAAGLGTASRTTITAGRNAVEDGVRTILGWGGSGGGQAARRAAAGGIADDFLRTSVGNWGQGAWNAIRSGGGRLDGQALSMSENILNAWPRPGGVPRVAANNWLAGVGAPGGFMQGTNVVNFFNGIEQSVSTGVGVFGGPDIPTVADIPGLDFNPLAR</sequence>
<accession>A0A5C8HVU0</accession>
<keyword evidence="1" id="KW-1133">Transmembrane helix</keyword>
<keyword evidence="1" id="KW-0472">Membrane</keyword>
<dbReference type="EMBL" id="VRSV01000002">
    <property type="protein sequence ID" value="TXK10189.1"/>
    <property type="molecule type" value="Genomic_DNA"/>
</dbReference>
<proteinExistence type="predicted"/>
<feature type="transmembrane region" description="Helical" evidence="1">
    <location>
        <begin position="237"/>
        <end position="259"/>
    </location>
</feature>
<evidence type="ECO:0000313" key="2">
    <source>
        <dbReference type="EMBL" id="TXK10189.1"/>
    </source>
</evidence>
<organism evidence="2 3">
    <name type="scientific">Microbacterium hatanonis</name>
    <dbReference type="NCBI Taxonomy" id="404366"/>
    <lineage>
        <taxon>Bacteria</taxon>
        <taxon>Bacillati</taxon>
        <taxon>Actinomycetota</taxon>
        <taxon>Actinomycetes</taxon>
        <taxon>Micrococcales</taxon>
        <taxon>Microbacteriaceae</taxon>
        <taxon>Microbacterium</taxon>
    </lineage>
</organism>
<evidence type="ECO:0000313" key="3">
    <source>
        <dbReference type="Proteomes" id="UP000321034"/>
    </source>
</evidence>
<dbReference type="RefSeq" id="WP_121148496.1">
    <property type="nucleotide sequence ID" value="NZ_BAAANR010000001.1"/>
</dbReference>